<comment type="caution">
    <text evidence="4">The sequence shown here is derived from an EMBL/GenBank/DDBJ whole genome shotgun (WGS) entry which is preliminary data.</text>
</comment>
<organism evidence="4 5">
    <name type="scientific">Setomelanomma holmii</name>
    <dbReference type="NCBI Taxonomy" id="210430"/>
    <lineage>
        <taxon>Eukaryota</taxon>
        <taxon>Fungi</taxon>
        <taxon>Dikarya</taxon>
        <taxon>Ascomycota</taxon>
        <taxon>Pezizomycotina</taxon>
        <taxon>Dothideomycetes</taxon>
        <taxon>Pleosporomycetidae</taxon>
        <taxon>Pleosporales</taxon>
        <taxon>Pleosporineae</taxon>
        <taxon>Phaeosphaeriaceae</taxon>
        <taxon>Setomelanomma</taxon>
    </lineage>
</organism>
<feature type="signal peptide" evidence="3">
    <location>
        <begin position="1"/>
        <end position="21"/>
    </location>
</feature>
<proteinExistence type="predicted"/>
<feature type="region of interest" description="Disordered" evidence="1">
    <location>
        <begin position="112"/>
        <end position="134"/>
    </location>
</feature>
<reference evidence="4" key="1">
    <citation type="journal article" date="2020" name="Stud. Mycol.">
        <title>101 Dothideomycetes genomes: a test case for predicting lifestyles and emergence of pathogens.</title>
        <authorList>
            <person name="Haridas S."/>
            <person name="Albert R."/>
            <person name="Binder M."/>
            <person name="Bloem J."/>
            <person name="Labutti K."/>
            <person name="Salamov A."/>
            <person name="Andreopoulos B."/>
            <person name="Baker S."/>
            <person name="Barry K."/>
            <person name="Bills G."/>
            <person name="Bluhm B."/>
            <person name="Cannon C."/>
            <person name="Castanera R."/>
            <person name="Culley D."/>
            <person name="Daum C."/>
            <person name="Ezra D."/>
            <person name="Gonzalez J."/>
            <person name="Henrissat B."/>
            <person name="Kuo A."/>
            <person name="Liang C."/>
            <person name="Lipzen A."/>
            <person name="Lutzoni F."/>
            <person name="Magnuson J."/>
            <person name="Mondo S."/>
            <person name="Nolan M."/>
            <person name="Ohm R."/>
            <person name="Pangilinan J."/>
            <person name="Park H.-J."/>
            <person name="Ramirez L."/>
            <person name="Alfaro M."/>
            <person name="Sun H."/>
            <person name="Tritt A."/>
            <person name="Yoshinaga Y."/>
            <person name="Zwiers L.-H."/>
            <person name="Turgeon B."/>
            <person name="Goodwin S."/>
            <person name="Spatafora J."/>
            <person name="Crous P."/>
            <person name="Grigoriev I."/>
        </authorList>
    </citation>
    <scope>NUCLEOTIDE SEQUENCE</scope>
    <source>
        <strain evidence="4">CBS 110217</strain>
    </source>
</reference>
<feature type="chain" id="PRO_5040187452" evidence="3">
    <location>
        <begin position="22"/>
        <end position="262"/>
    </location>
</feature>
<evidence type="ECO:0000256" key="1">
    <source>
        <dbReference type="SAM" id="MobiDB-lite"/>
    </source>
</evidence>
<evidence type="ECO:0000313" key="4">
    <source>
        <dbReference type="EMBL" id="KAF2031236.1"/>
    </source>
</evidence>
<feature type="transmembrane region" description="Helical" evidence="2">
    <location>
        <begin position="147"/>
        <end position="170"/>
    </location>
</feature>
<gene>
    <name evidence="4" type="ORF">EK21DRAFT_63586</name>
</gene>
<dbReference type="Proteomes" id="UP000799777">
    <property type="component" value="Unassembled WGS sequence"/>
</dbReference>
<evidence type="ECO:0000256" key="2">
    <source>
        <dbReference type="SAM" id="Phobius"/>
    </source>
</evidence>
<name>A0A9P4HDT9_9PLEO</name>
<dbReference type="AlphaFoldDB" id="A0A9P4HDT9"/>
<keyword evidence="3" id="KW-0732">Signal</keyword>
<keyword evidence="2" id="KW-0472">Membrane</keyword>
<feature type="compositionally biased region" description="Basic and acidic residues" evidence="1">
    <location>
        <begin position="114"/>
        <end position="127"/>
    </location>
</feature>
<keyword evidence="2" id="KW-1133">Transmembrane helix</keyword>
<dbReference type="OrthoDB" id="3936754at2759"/>
<accession>A0A9P4HDT9</accession>
<dbReference type="EMBL" id="ML978182">
    <property type="protein sequence ID" value="KAF2031236.1"/>
    <property type="molecule type" value="Genomic_DNA"/>
</dbReference>
<keyword evidence="2" id="KW-0812">Transmembrane</keyword>
<protein>
    <submittedName>
        <fullName evidence="4">Uncharacterized protein</fullName>
    </submittedName>
</protein>
<keyword evidence="5" id="KW-1185">Reference proteome</keyword>
<evidence type="ECO:0000256" key="3">
    <source>
        <dbReference type="SAM" id="SignalP"/>
    </source>
</evidence>
<evidence type="ECO:0000313" key="5">
    <source>
        <dbReference type="Proteomes" id="UP000799777"/>
    </source>
</evidence>
<sequence>MLVAPAVSVFASTLLLSTTSAAPTRTHCRCTVVADAPPAAIFTPSAAHWTPAESSRSPIVDICSNLGPELENFQHTKPDLYESYLSQTEGHSESNDQQRPLTTTVLVNFAAGNKLHERSQPDEEPRPTTRPHQRIVCRSEPEPFTAYHGSFVTLWALQIIIAIAILACIAEGVHLSVRWYSTPHIDSHSDQLLGKMGGMMRLPGSQRLWLSISTSRTDETVSEKESRSYEATPILVVETPNGERVVIAYEEDDDDEMYRPVM</sequence>